<dbReference type="PRINTS" id="PR00723">
    <property type="entry name" value="SUBTILISIN"/>
</dbReference>
<keyword evidence="6" id="KW-0472">Membrane</keyword>
<keyword evidence="2 5" id="KW-0645">Protease</keyword>
<feature type="transmembrane region" description="Helical" evidence="6">
    <location>
        <begin position="45"/>
        <end position="66"/>
    </location>
</feature>
<gene>
    <name evidence="8" type="primary">aprE</name>
    <name evidence="8" type="ORF">CNLFYP112_01583</name>
</gene>
<organism evidence="8">
    <name type="scientific">[Clostridium] nexile</name>
    <dbReference type="NCBI Taxonomy" id="29361"/>
    <lineage>
        <taxon>Bacteria</taxon>
        <taxon>Bacillati</taxon>
        <taxon>Bacillota</taxon>
        <taxon>Clostridia</taxon>
        <taxon>Lachnospirales</taxon>
        <taxon>Lachnospiraceae</taxon>
        <taxon>Tyzzerella</taxon>
    </lineage>
</organism>
<evidence type="ECO:0000256" key="5">
    <source>
        <dbReference type="PROSITE-ProRule" id="PRU01240"/>
    </source>
</evidence>
<dbReference type="SUPFAM" id="SSF52743">
    <property type="entry name" value="Subtilisin-like"/>
    <property type="match status" value="1"/>
</dbReference>
<feature type="active site" description="Charge relay system" evidence="5">
    <location>
        <position position="280"/>
    </location>
</feature>
<evidence type="ECO:0000259" key="7">
    <source>
        <dbReference type="Pfam" id="PF00082"/>
    </source>
</evidence>
<dbReference type="EC" id="3.4.21.62" evidence="8"/>
<evidence type="ECO:0000256" key="4">
    <source>
        <dbReference type="ARBA" id="ARBA00022825"/>
    </source>
</evidence>
<evidence type="ECO:0000313" key="8">
    <source>
        <dbReference type="EMBL" id="VYS99353.1"/>
    </source>
</evidence>
<dbReference type="PANTHER" id="PTHR43806:SF11">
    <property type="entry name" value="CEREVISIN-RELATED"/>
    <property type="match status" value="1"/>
</dbReference>
<dbReference type="PROSITE" id="PS00137">
    <property type="entry name" value="SUBTILASE_HIS"/>
    <property type="match status" value="1"/>
</dbReference>
<proteinExistence type="inferred from homology"/>
<protein>
    <submittedName>
        <fullName evidence="8">Subtilisin E</fullName>
        <ecNumber evidence="8">3.4.21.62</ecNumber>
    </submittedName>
</protein>
<name>A0A6N2T0M0_9FIRM</name>
<dbReference type="InterPro" id="IPR023828">
    <property type="entry name" value="Peptidase_S8_Ser-AS"/>
</dbReference>
<feature type="domain" description="Peptidase S8/S53" evidence="7">
    <location>
        <begin position="243"/>
        <end position="577"/>
    </location>
</feature>
<dbReference type="InterPro" id="IPR050131">
    <property type="entry name" value="Peptidase_S8_subtilisin-like"/>
</dbReference>
<accession>A0A6N2T0M0</accession>
<sequence>MDKYCVKCGARLNETTGMCPNCDAEKIKRRKHTGRQKICRFLKKLFLFLIVFVILAGVVIGSLLYFDIADFPVIEKFLNQNKILNYAEDVKRDIPETSFSGFTVYQSSEANISVDTEQGTTFVNNEMLVTIDSSENKQNLESYISKIGGKIVGEIPELADYQILFDKEYTIRELQAILTEINEQAWVVSATPNYCIKMDSQYIPNDKKWSHIWEDVPDGINWGLEAIDMEEAWDYQDDMTTTVNIGVIDSMFDMQHEDLIFAEMPLGNPVEKKIKNWDDHGTHVAGTIAATTDNKKGIAGISVNHNLYGASYSGLGAGGYNTLQSTKIAFYYLIAANNCSVINMSIGMDHLEFEASRGGLAAINILNNLSSGIEDFLRTLIDKDYQFLICKSAGNQNEIGENLKYQYFRKDESDTEYPYEYYRYEDYLKYLKGEKGYEYFEKYKDKKEEIESRLEGGNVDAKYGIFSAITDSEVRNRIIIVGAAENLGTHREGGFLGIGGTKIHDGYRVAADSQCGQCVDIIAPGTDIYSTVKSGYEERSGTSMATPHVSGVAGLIFSVNPNVKAEDVKKIICSSTTGNYGKEGYGLLNAKNAVEKALNYTSDEKETEFQLYVNACKKLMESGSWHEHMKMTMDMKMKSDRASAKYKGKAEINANVAGYEEDNLSGLTIAGEYEAKIMNQEIKFQMNYADGKIKYTTIEPENSTGEMEVDESFLEFYLFDEEGISNVKVKDNEISFIVNGESLDENRVLAIKMIGGISNLNYGDIFVRAKINESTGKLETMCMQFQAEFQYQGHDADAEYQVEYLLS</sequence>
<dbReference type="Pfam" id="PF00082">
    <property type="entry name" value="Peptidase_S8"/>
    <property type="match status" value="1"/>
</dbReference>
<comment type="similarity">
    <text evidence="1 5">Belongs to the peptidase S8 family.</text>
</comment>
<evidence type="ECO:0000256" key="6">
    <source>
        <dbReference type="SAM" id="Phobius"/>
    </source>
</evidence>
<dbReference type="AlphaFoldDB" id="A0A6N2T0M0"/>
<dbReference type="GO" id="GO:0005615">
    <property type="term" value="C:extracellular space"/>
    <property type="evidence" value="ECO:0007669"/>
    <property type="project" value="TreeGrafter"/>
</dbReference>
<keyword evidence="6" id="KW-1133">Transmembrane helix</keyword>
<feature type="active site" description="Charge relay system" evidence="5">
    <location>
        <position position="249"/>
    </location>
</feature>
<dbReference type="GO" id="GO:0006508">
    <property type="term" value="P:proteolysis"/>
    <property type="evidence" value="ECO:0007669"/>
    <property type="project" value="UniProtKB-KW"/>
</dbReference>
<dbReference type="PROSITE" id="PS51892">
    <property type="entry name" value="SUBTILASE"/>
    <property type="match status" value="1"/>
</dbReference>
<dbReference type="EMBL" id="CACRTG010000011">
    <property type="protein sequence ID" value="VYS99353.1"/>
    <property type="molecule type" value="Genomic_DNA"/>
</dbReference>
<keyword evidence="4 5" id="KW-0720">Serine protease</keyword>
<keyword evidence="3 5" id="KW-0378">Hydrolase</keyword>
<dbReference type="InterPro" id="IPR000209">
    <property type="entry name" value="Peptidase_S8/S53_dom"/>
</dbReference>
<dbReference type="PROSITE" id="PS00138">
    <property type="entry name" value="SUBTILASE_SER"/>
    <property type="match status" value="1"/>
</dbReference>
<dbReference type="InterPro" id="IPR036852">
    <property type="entry name" value="Peptidase_S8/S53_dom_sf"/>
</dbReference>
<evidence type="ECO:0000256" key="2">
    <source>
        <dbReference type="ARBA" id="ARBA00022670"/>
    </source>
</evidence>
<evidence type="ECO:0000256" key="1">
    <source>
        <dbReference type="ARBA" id="ARBA00011073"/>
    </source>
</evidence>
<dbReference type="PANTHER" id="PTHR43806">
    <property type="entry name" value="PEPTIDASE S8"/>
    <property type="match status" value="1"/>
</dbReference>
<dbReference type="Gene3D" id="3.40.50.200">
    <property type="entry name" value="Peptidase S8/S53 domain"/>
    <property type="match status" value="2"/>
</dbReference>
<keyword evidence="6" id="KW-0812">Transmembrane</keyword>
<feature type="active site" description="Charge relay system" evidence="5">
    <location>
        <position position="543"/>
    </location>
</feature>
<dbReference type="GO" id="GO:0004252">
    <property type="term" value="F:serine-type endopeptidase activity"/>
    <property type="evidence" value="ECO:0007669"/>
    <property type="project" value="UniProtKB-UniRule"/>
</dbReference>
<dbReference type="InterPro" id="IPR015500">
    <property type="entry name" value="Peptidase_S8_subtilisin-rel"/>
</dbReference>
<dbReference type="InterPro" id="IPR022398">
    <property type="entry name" value="Peptidase_S8_His-AS"/>
</dbReference>
<reference evidence="8" key="1">
    <citation type="submission" date="2019-11" db="EMBL/GenBank/DDBJ databases">
        <authorList>
            <person name="Feng L."/>
        </authorList>
    </citation>
    <scope>NUCLEOTIDE SEQUENCE</scope>
    <source>
        <strain evidence="8">CnexileLFYP112</strain>
    </source>
</reference>
<evidence type="ECO:0000256" key="3">
    <source>
        <dbReference type="ARBA" id="ARBA00022801"/>
    </source>
</evidence>